<dbReference type="EnsemblPlants" id="OB10G26530.1">
    <property type="protein sequence ID" value="OB10G26530.1"/>
    <property type="gene ID" value="OB10G26530"/>
</dbReference>
<feature type="region of interest" description="Disordered" evidence="1">
    <location>
        <begin position="25"/>
        <end position="59"/>
    </location>
</feature>
<reference evidence="2" key="1">
    <citation type="journal article" date="2013" name="Nat. Commun.">
        <title>Whole-genome sequencing of Oryza brachyantha reveals mechanisms underlying Oryza genome evolution.</title>
        <authorList>
            <person name="Chen J."/>
            <person name="Huang Q."/>
            <person name="Gao D."/>
            <person name="Wang J."/>
            <person name="Lang Y."/>
            <person name="Liu T."/>
            <person name="Li B."/>
            <person name="Bai Z."/>
            <person name="Luis Goicoechea J."/>
            <person name="Liang C."/>
            <person name="Chen C."/>
            <person name="Zhang W."/>
            <person name="Sun S."/>
            <person name="Liao Y."/>
            <person name="Zhang X."/>
            <person name="Yang L."/>
            <person name="Song C."/>
            <person name="Wang M."/>
            <person name="Shi J."/>
            <person name="Liu G."/>
            <person name="Liu J."/>
            <person name="Zhou H."/>
            <person name="Zhou W."/>
            <person name="Yu Q."/>
            <person name="An N."/>
            <person name="Chen Y."/>
            <person name="Cai Q."/>
            <person name="Wang B."/>
            <person name="Liu B."/>
            <person name="Min J."/>
            <person name="Huang Y."/>
            <person name="Wu H."/>
            <person name="Li Z."/>
            <person name="Zhang Y."/>
            <person name="Yin Y."/>
            <person name="Song W."/>
            <person name="Jiang J."/>
            <person name="Jackson S.A."/>
            <person name="Wing R.A."/>
            <person name="Wang J."/>
            <person name="Chen M."/>
        </authorList>
    </citation>
    <scope>NUCLEOTIDE SEQUENCE [LARGE SCALE GENOMIC DNA]</scope>
    <source>
        <strain evidence="2">cv. IRGC 101232</strain>
    </source>
</reference>
<proteinExistence type="predicted"/>
<evidence type="ECO:0000313" key="2">
    <source>
        <dbReference type="EnsemblPlants" id="OB10G26530.1"/>
    </source>
</evidence>
<dbReference type="HOGENOM" id="CLU_2967949_0_0_1"/>
<keyword evidence="3" id="KW-1185">Reference proteome</keyword>
<protein>
    <submittedName>
        <fullName evidence="2">Uncharacterized protein</fullName>
    </submittedName>
</protein>
<accession>J3N555</accession>
<evidence type="ECO:0000256" key="1">
    <source>
        <dbReference type="SAM" id="MobiDB-lite"/>
    </source>
</evidence>
<reference evidence="2" key="2">
    <citation type="submission" date="2013-04" db="UniProtKB">
        <authorList>
            <consortium name="EnsemblPlants"/>
        </authorList>
    </citation>
    <scope>IDENTIFICATION</scope>
</reference>
<dbReference type="Gramene" id="OB10G26530.1">
    <property type="protein sequence ID" value="OB10G26530.1"/>
    <property type="gene ID" value="OB10G26530"/>
</dbReference>
<sequence length="59" mass="6493">MRGGAHQPVSTEQLATLILLAGAGAARKLRDPRSHPNPNPWKLLESRPAPPWTRSPHPR</sequence>
<dbReference type="AlphaFoldDB" id="J3N555"/>
<dbReference type="Proteomes" id="UP000006038">
    <property type="component" value="Chromosome 10"/>
</dbReference>
<name>J3N555_ORYBR</name>
<evidence type="ECO:0000313" key="3">
    <source>
        <dbReference type="Proteomes" id="UP000006038"/>
    </source>
</evidence>
<organism evidence="2">
    <name type="scientific">Oryza brachyantha</name>
    <name type="common">malo sina</name>
    <dbReference type="NCBI Taxonomy" id="4533"/>
    <lineage>
        <taxon>Eukaryota</taxon>
        <taxon>Viridiplantae</taxon>
        <taxon>Streptophyta</taxon>
        <taxon>Embryophyta</taxon>
        <taxon>Tracheophyta</taxon>
        <taxon>Spermatophyta</taxon>
        <taxon>Magnoliopsida</taxon>
        <taxon>Liliopsida</taxon>
        <taxon>Poales</taxon>
        <taxon>Poaceae</taxon>
        <taxon>BOP clade</taxon>
        <taxon>Oryzoideae</taxon>
        <taxon>Oryzeae</taxon>
        <taxon>Oryzinae</taxon>
        <taxon>Oryza</taxon>
    </lineage>
</organism>